<name>A0ABV5NTF1_9ACTN</name>
<evidence type="ECO:0000313" key="3">
    <source>
        <dbReference type="Proteomes" id="UP001589568"/>
    </source>
</evidence>
<keyword evidence="1" id="KW-0732">Signal</keyword>
<feature type="signal peptide" evidence="1">
    <location>
        <begin position="1"/>
        <end position="27"/>
    </location>
</feature>
<dbReference type="PROSITE" id="PS51257">
    <property type="entry name" value="PROKAR_LIPOPROTEIN"/>
    <property type="match status" value="1"/>
</dbReference>
<dbReference type="Proteomes" id="UP001589568">
    <property type="component" value="Unassembled WGS sequence"/>
</dbReference>
<sequence>MTPPRRLAAVAATLTLAALTTACGAFGQAVDCNSAAQEATTIVTEWSSAISASATDKDAIGEASKTAATKTKELAGKYDGEVGAALTDLADGFASIEGGDLSKASEFTGKVSGFQSKIVSACS</sequence>
<keyword evidence="3" id="KW-1185">Reference proteome</keyword>
<evidence type="ECO:0000313" key="2">
    <source>
        <dbReference type="EMBL" id="MFB9473608.1"/>
    </source>
</evidence>
<comment type="caution">
    <text evidence="2">The sequence shown here is derived from an EMBL/GenBank/DDBJ whole genome shotgun (WGS) entry which is preliminary data.</text>
</comment>
<reference evidence="2 3" key="1">
    <citation type="submission" date="2024-09" db="EMBL/GenBank/DDBJ databases">
        <authorList>
            <person name="Sun Q."/>
            <person name="Mori K."/>
        </authorList>
    </citation>
    <scope>NUCLEOTIDE SEQUENCE [LARGE SCALE GENOMIC DNA]</scope>
    <source>
        <strain evidence="2 3">JCM 3324</strain>
    </source>
</reference>
<dbReference type="RefSeq" id="WP_345388751.1">
    <property type="nucleotide sequence ID" value="NZ_BAAAXS010000001.1"/>
</dbReference>
<evidence type="ECO:0008006" key="4">
    <source>
        <dbReference type="Google" id="ProtNLM"/>
    </source>
</evidence>
<feature type="chain" id="PRO_5046240415" description="Small secreted protein" evidence="1">
    <location>
        <begin position="28"/>
        <end position="123"/>
    </location>
</feature>
<organism evidence="2 3">
    <name type="scientific">Nonomuraea salmonea</name>
    <dbReference type="NCBI Taxonomy" id="46181"/>
    <lineage>
        <taxon>Bacteria</taxon>
        <taxon>Bacillati</taxon>
        <taxon>Actinomycetota</taxon>
        <taxon>Actinomycetes</taxon>
        <taxon>Streptosporangiales</taxon>
        <taxon>Streptosporangiaceae</taxon>
        <taxon>Nonomuraea</taxon>
    </lineage>
</organism>
<dbReference type="EMBL" id="JBHMCF010000034">
    <property type="protein sequence ID" value="MFB9473608.1"/>
    <property type="molecule type" value="Genomic_DNA"/>
</dbReference>
<protein>
    <recommendedName>
        <fullName evidence="4">Small secreted protein</fullName>
    </recommendedName>
</protein>
<accession>A0ABV5NTF1</accession>
<gene>
    <name evidence="2" type="ORF">ACFFR3_29285</name>
</gene>
<proteinExistence type="predicted"/>
<evidence type="ECO:0000256" key="1">
    <source>
        <dbReference type="SAM" id="SignalP"/>
    </source>
</evidence>